<gene>
    <name evidence="2" type="ORF">SVXNc_0026</name>
</gene>
<sequence length="157" mass="17689">MKPSLGEVKDFLQDKFLLSIFLVGASGYLIIFLENFSDPFDILLRLAGISFTVGSVLFLVWSEIRRNLENSSRTLDASLDFLKSGVYFIILAPATRMVKSDPLSRAFGRSVPSFISELGIIFVGIVFVISAVLSFLYFGMGLEKLFEEIERVKKWNE</sequence>
<feature type="transmembrane region" description="Helical" evidence="1">
    <location>
        <begin position="118"/>
        <end position="138"/>
    </location>
</feature>
<feature type="transmembrane region" description="Helical" evidence="1">
    <location>
        <begin position="16"/>
        <end position="36"/>
    </location>
</feature>
<proteinExistence type="predicted"/>
<dbReference type="EMBL" id="CP104395">
    <property type="protein sequence ID" value="WEL19058.1"/>
    <property type="molecule type" value="Genomic_DNA"/>
</dbReference>
<dbReference type="Proteomes" id="UP001218034">
    <property type="component" value="Chromosome"/>
</dbReference>
<keyword evidence="3" id="KW-1185">Reference proteome</keyword>
<feature type="transmembrane region" description="Helical" evidence="1">
    <location>
        <begin position="42"/>
        <end position="61"/>
    </location>
</feature>
<organism evidence="2 3">
    <name type="scientific">Candidatus Nanohalococcus occultus</name>
    <dbReference type="NCBI Taxonomy" id="2978047"/>
    <lineage>
        <taxon>Archaea</taxon>
        <taxon>Candidatus Nanohalarchaeota</taxon>
        <taxon>Candidatus Nanohalarchaeota incertae sedis</taxon>
        <taxon>Candidatus Nanohalococcus</taxon>
    </lineage>
</organism>
<keyword evidence="1" id="KW-1133">Transmembrane helix</keyword>
<keyword evidence="1" id="KW-0472">Membrane</keyword>
<evidence type="ECO:0000313" key="2">
    <source>
        <dbReference type="EMBL" id="WEL19058.1"/>
    </source>
</evidence>
<dbReference type="GeneID" id="90589461"/>
<evidence type="ECO:0000313" key="3">
    <source>
        <dbReference type="Proteomes" id="UP001218034"/>
    </source>
</evidence>
<keyword evidence="1" id="KW-0812">Transmembrane</keyword>
<feature type="transmembrane region" description="Helical" evidence="1">
    <location>
        <begin position="81"/>
        <end position="98"/>
    </location>
</feature>
<reference evidence="2 3" key="1">
    <citation type="submission" date="2022-09" db="EMBL/GenBank/DDBJ databases">
        <title>Xylan utilization by haloarchaea-nanohaloarchaea associations.</title>
        <authorList>
            <person name="Yakimov M."/>
        </authorList>
    </citation>
    <scope>NUCLEOTIDE SEQUENCE [LARGE SCALE GENOMIC DNA]</scope>
    <source>
        <strain evidence="2 3">SVXNc</strain>
    </source>
</reference>
<accession>A0ABY8CGK2</accession>
<evidence type="ECO:0008006" key="4">
    <source>
        <dbReference type="Google" id="ProtNLM"/>
    </source>
</evidence>
<name>A0ABY8CGK2_9ARCH</name>
<evidence type="ECO:0000256" key="1">
    <source>
        <dbReference type="SAM" id="Phobius"/>
    </source>
</evidence>
<dbReference type="RefSeq" id="WP_347721930.1">
    <property type="nucleotide sequence ID" value="NZ_CP104395.1"/>
</dbReference>
<protein>
    <recommendedName>
        <fullName evidence="4">DUF1616 domain-containing protein</fullName>
    </recommendedName>
</protein>